<sequence>MGKKVTLKVVKRRPGFTVGTEYPAVLIAEGENLVKAFPKLASVYGKGAEDVAGYETVAVLDERGHPCDFFTQGYHDWFEIV</sequence>
<proteinExistence type="predicted"/>
<dbReference type="EMBL" id="MN850568">
    <property type="protein sequence ID" value="QHR65287.1"/>
    <property type="molecule type" value="Genomic_DNA"/>
</dbReference>
<keyword evidence="2" id="KW-1185">Reference proteome</keyword>
<gene>
    <name evidence="1" type="ORF">altidsur_20</name>
</gene>
<name>A0A6B9WIF2_9CAUD</name>
<dbReference type="Proteomes" id="UP000464308">
    <property type="component" value="Segment"/>
</dbReference>
<evidence type="ECO:0000313" key="2">
    <source>
        <dbReference type="Proteomes" id="UP000464308"/>
    </source>
</evidence>
<evidence type="ECO:0000313" key="1">
    <source>
        <dbReference type="EMBL" id="QHR65287.1"/>
    </source>
</evidence>
<protein>
    <submittedName>
        <fullName evidence="1">Uncharacterized protein</fullName>
    </submittedName>
</protein>
<accession>A0A6B9WIF2</accession>
<organism evidence="1 2">
    <name type="scientific">Escherichia phage altidsur</name>
    <dbReference type="NCBI Taxonomy" id="2696381"/>
    <lineage>
        <taxon>Viruses</taxon>
        <taxon>Duplodnaviria</taxon>
        <taxon>Heunggongvirae</taxon>
        <taxon>Uroviricota</taxon>
        <taxon>Caudoviricetes</taxon>
        <taxon>Autographivirales</taxon>
        <taxon>Autoscriptoviridae</taxon>
        <taxon>Stentvirinae</taxon>
        <taxon>Bonnellvirus</taxon>
        <taxon>Bonnellvirus altidsur</taxon>
    </lineage>
</organism>
<reference evidence="2" key="1">
    <citation type="submission" date="2019-12" db="EMBL/GenBank/DDBJ databases">
        <authorList>
            <person name="Olsen N.S."/>
            <person name="Junco L.M.F."/>
            <person name="Kot W."/>
            <person name="Hansen L.H."/>
        </authorList>
    </citation>
    <scope>NUCLEOTIDE SEQUENCE [LARGE SCALE GENOMIC DNA]</scope>
</reference>